<comment type="subcellular location">
    <subcellularLocation>
        <location evidence="1 7">Cell membrane</location>
        <topology evidence="1 7">Multi-pass membrane protein</topology>
    </subcellularLocation>
</comment>
<dbReference type="RefSeq" id="WP_007574096.1">
    <property type="nucleotide sequence ID" value="NZ_AGUD01000144.1"/>
</dbReference>
<dbReference type="AlphaFoldDB" id="H0E590"/>
<evidence type="ECO:0000256" key="7">
    <source>
        <dbReference type="RuleBase" id="RU363032"/>
    </source>
</evidence>
<feature type="transmembrane region" description="Helical" evidence="7">
    <location>
        <begin position="103"/>
        <end position="124"/>
    </location>
</feature>
<feature type="domain" description="ABC transmembrane type-1" evidence="8">
    <location>
        <begin position="60"/>
        <end position="248"/>
    </location>
</feature>
<dbReference type="EMBL" id="AGUD01000144">
    <property type="protein sequence ID" value="EHN11151.1"/>
    <property type="molecule type" value="Genomic_DNA"/>
</dbReference>
<evidence type="ECO:0000256" key="2">
    <source>
        <dbReference type="ARBA" id="ARBA00022448"/>
    </source>
</evidence>
<dbReference type="GO" id="GO:0005886">
    <property type="term" value="C:plasma membrane"/>
    <property type="evidence" value="ECO:0007669"/>
    <property type="project" value="UniProtKB-SubCell"/>
</dbReference>
<evidence type="ECO:0000256" key="4">
    <source>
        <dbReference type="ARBA" id="ARBA00022692"/>
    </source>
</evidence>
<dbReference type="Proteomes" id="UP000005143">
    <property type="component" value="Unassembled WGS sequence"/>
</dbReference>
<evidence type="ECO:0000256" key="3">
    <source>
        <dbReference type="ARBA" id="ARBA00022475"/>
    </source>
</evidence>
<keyword evidence="10" id="KW-1185">Reference proteome</keyword>
<evidence type="ECO:0000256" key="1">
    <source>
        <dbReference type="ARBA" id="ARBA00004651"/>
    </source>
</evidence>
<dbReference type="InterPro" id="IPR035906">
    <property type="entry name" value="MetI-like_sf"/>
</dbReference>
<dbReference type="PROSITE" id="PS50928">
    <property type="entry name" value="ABC_TM1"/>
    <property type="match status" value="1"/>
</dbReference>
<protein>
    <submittedName>
        <fullName evidence="9">Hydroxymethylpyrimidine ABC transporter transmembrane component</fullName>
    </submittedName>
</protein>
<keyword evidence="3" id="KW-1003">Cell membrane</keyword>
<accession>H0E590</accession>
<gene>
    <name evidence="9" type="ORF">PAI11_19800</name>
</gene>
<dbReference type="InterPro" id="IPR000515">
    <property type="entry name" value="MetI-like"/>
</dbReference>
<comment type="caution">
    <text evidence="9">The sequence shown here is derived from an EMBL/GenBank/DDBJ whole genome shotgun (WGS) entry which is preliminary data.</text>
</comment>
<feature type="transmembrane region" description="Helical" evidence="7">
    <location>
        <begin position="71"/>
        <end position="91"/>
    </location>
</feature>
<dbReference type="PANTHER" id="PTHR30151:SF20">
    <property type="entry name" value="ABC TRANSPORTER PERMEASE PROTEIN HI_0355-RELATED"/>
    <property type="match status" value="1"/>
</dbReference>
<dbReference type="GO" id="GO:0055085">
    <property type="term" value="P:transmembrane transport"/>
    <property type="evidence" value="ECO:0007669"/>
    <property type="project" value="InterPro"/>
</dbReference>
<evidence type="ECO:0000313" key="10">
    <source>
        <dbReference type="Proteomes" id="UP000005143"/>
    </source>
</evidence>
<dbReference type="OrthoDB" id="9796361at2"/>
<feature type="transmembrane region" description="Helical" evidence="7">
    <location>
        <begin position="130"/>
        <end position="152"/>
    </location>
</feature>
<reference evidence="9 10" key="1">
    <citation type="journal article" date="2013" name="Biodegradation">
        <title>Quantitative proteomic analysis of ibuprofen-degrading Patulibacter sp. strain I11.</title>
        <authorList>
            <person name="Almeida B."/>
            <person name="Kjeldal H."/>
            <person name="Lolas I."/>
            <person name="Knudsen A.D."/>
            <person name="Carvalho G."/>
            <person name="Nielsen K.L."/>
            <person name="Barreto Crespo M.T."/>
            <person name="Stensballe A."/>
            <person name="Nielsen J.L."/>
        </authorList>
    </citation>
    <scope>NUCLEOTIDE SEQUENCE [LARGE SCALE GENOMIC DNA]</scope>
    <source>
        <strain evidence="9 10">I11</strain>
    </source>
</reference>
<evidence type="ECO:0000313" key="9">
    <source>
        <dbReference type="EMBL" id="EHN11151.1"/>
    </source>
</evidence>
<evidence type="ECO:0000256" key="5">
    <source>
        <dbReference type="ARBA" id="ARBA00022989"/>
    </source>
</evidence>
<evidence type="ECO:0000256" key="6">
    <source>
        <dbReference type="ARBA" id="ARBA00023136"/>
    </source>
</evidence>
<keyword evidence="2 7" id="KW-0813">Transport</keyword>
<dbReference type="Gene3D" id="1.10.3720.10">
    <property type="entry name" value="MetI-like"/>
    <property type="match status" value="1"/>
</dbReference>
<organism evidence="9 10">
    <name type="scientific">Patulibacter medicamentivorans</name>
    <dbReference type="NCBI Taxonomy" id="1097667"/>
    <lineage>
        <taxon>Bacteria</taxon>
        <taxon>Bacillati</taxon>
        <taxon>Actinomycetota</taxon>
        <taxon>Thermoleophilia</taxon>
        <taxon>Solirubrobacterales</taxon>
        <taxon>Patulibacteraceae</taxon>
        <taxon>Patulibacter</taxon>
    </lineage>
</organism>
<proteinExistence type="inferred from homology"/>
<name>H0E590_9ACTN</name>
<dbReference type="SUPFAM" id="SSF161098">
    <property type="entry name" value="MetI-like"/>
    <property type="match status" value="1"/>
</dbReference>
<dbReference type="Pfam" id="PF00528">
    <property type="entry name" value="BPD_transp_1"/>
    <property type="match status" value="1"/>
</dbReference>
<comment type="similarity">
    <text evidence="7">Belongs to the binding-protein-dependent transport system permease family.</text>
</comment>
<keyword evidence="6 7" id="KW-0472">Membrane</keyword>
<keyword evidence="4 7" id="KW-0812">Transmembrane</keyword>
<dbReference type="PANTHER" id="PTHR30151">
    <property type="entry name" value="ALKANE SULFONATE ABC TRANSPORTER-RELATED, MEMBRANE SUBUNIT"/>
    <property type="match status" value="1"/>
</dbReference>
<keyword evidence="5 7" id="KW-1133">Transmembrane helix</keyword>
<feature type="transmembrane region" description="Helical" evidence="7">
    <location>
        <begin position="229"/>
        <end position="250"/>
    </location>
</feature>
<evidence type="ECO:0000259" key="8">
    <source>
        <dbReference type="PROSITE" id="PS50928"/>
    </source>
</evidence>
<dbReference type="CDD" id="cd06261">
    <property type="entry name" value="TM_PBP2"/>
    <property type="match status" value="1"/>
</dbReference>
<sequence>MTDRDRRPLPLSVRVVLGVLGPLLLLGAWEAYCRISDVDALLLPPPSDVATSLWEDRSLLWDTFLITAREIAFGLAVALVLGVVLAIAMHLSRVVRATLGPLVIGSQAIPLPVLAPILVFWLGFGIAPKLAIVAVICFFPVVVATLDALDRVDPDLTRLLRTMGAGRWQRLRWVELPAALPAALSGAKISVAIGAIAAVFAEYAGTEQGAGGLGHVIQSAQSGLATDRAFAAVAILAAFTIATTGALALAQRLLAPWAHRRPGDSP</sequence>
<feature type="transmembrane region" description="Helical" evidence="7">
    <location>
        <begin position="173"/>
        <end position="201"/>
    </location>
</feature>